<dbReference type="CDD" id="cd17624">
    <property type="entry name" value="REC_OmpR_PmrA-like"/>
    <property type="match status" value="1"/>
</dbReference>
<evidence type="ECO:0000256" key="2">
    <source>
        <dbReference type="ARBA" id="ARBA00022490"/>
    </source>
</evidence>
<dbReference type="InterPro" id="IPR001867">
    <property type="entry name" value="OmpR/PhoB-type_DNA-bd"/>
</dbReference>
<keyword evidence="6 9" id="KW-0238">DNA-binding</keyword>
<dbReference type="RefSeq" id="WP_126833189.1">
    <property type="nucleotide sequence ID" value="NZ_PIPT01000002.1"/>
</dbReference>
<comment type="subcellular location">
    <subcellularLocation>
        <location evidence="1">Cytoplasm</location>
    </subcellularLocation>
</comment>
<dbReference type="Pfam" id="PF00486">
    <property type="entry name" value="Trans_reg_C"/>
    <property type="match status" value="1"/>
</dbReference>
<dbReference type="GO" id="GO:0000976">
    <property type="term" value="F:transcription cis-regulatory region binding"/>
    <property type="evidence" value="ECO:0007669"/>
    <property type="project" value="TreeGrafter"/>
</dbReference>
<dbReference type="SMART" id="SM00448">
    <property type="entry name" value="REC"/>
    <property type="match status" value="1"/>
</dbReference>
<evidence type="ECO:0000313" key="13">
    <source>
        <dbReference type="Proteomes" id="UP000286678"/>
    </source>
</evidence>
<evidence type="ECO:0000256" key="7">
    <source>
        <dbReference type="ARBA" id="ARBA00023163"/>
    </source>
</evidence>
<evidence type="ECO:0000259" key="10">
    <source>
        <dbReference type="PROSITE" id="PS50110"/>
    </source>
</evidence>
<feature type="domain" description="Response regulatory" evidence="10">
    <location>
        <begin position="2"/>
        <end position="116"/>
    </location>
</feature>
<dbReference type="SUPFAM" id="SSF52172">
    <property type="entry name" value="CheY-like"/>
    <property type="match status" value="1"/>
</dbReference>
<feature type="DNA-binding region" description="OmpR/PhoB-type" evidence="9">
    <location>
        <begin position="124"/>
        <end position="218"/>
    </location>
</feature>
<dbReference type="GO" id="GO:0005829">
    <property type="term" value="C:cytosol"/>
    <property type="evidence" value="ECO:0007669"/>
    <property type="project" value="TreeGrafter"/>
</dbReference>
<evidence type="ECO:0000256" key="4">
    <source>
        <dbReference type="ARBA" id="ARBA00023012"/>
    </source>
</evidence>
<dbReference type="Gene3D" id="6.10.250.690">
    <property type="match status" value="1"/>
</dbReference>
<feature type="domain" description="OmpR/PhoB-type" evidence="11">
    <location>
        <begin position="124"/>
        <end position="218"/>
    </location>
</feature>
<name>A0A432XNP1_9GAMM</name>
<dbReference type="Pfam" id="PF00072">
    <property type="entry name" value="Response_reg"/>
    <property type="match status" value="1"/>
</dbReference>
<dbReference type="Gene3D" id="3.40.50.2300">
    <property type="match status" value="1"/>
</dbReference>
<gene>
    <name evidence="12" type="ORF">CWE21_04120</name>
</gene>
<keyword evidence="13" id="KW-1185">Reference proteome</keyword>
<dbReference type="Gene3D" id="1.10.10.10">
    <property type="entry name" value="Winged helix-like DNA-binding domain superfamily/Winged helix DNA-binding domain"/>
    <property type="match status" value="1"/>
</dbReference>
<feature type="modified residue" description="4-aspartylphosphate" evidence="8">
    <location>
        <position position="51"/>
    </location>
</feature>
<dbReference type="GO" id="GO:0006355">
    <property type="term" value="P:regulation of DNA-templated transcription"/>
    <property type="evidence" value="ECO:0007669"/>
    <property type="project" value="InterPro"/>
</dbReference>
<keyword evidence="7" id="KW-0804">Transcription</keyword>
<dbReference type="Proteomes" id="UP000286678">
    <property type="component" value="Unassembled WGS sequence"/>
</dbReference>
<dbReference type="PANTHER" id="PTHR48111:SF35">
    <property type="entry name" value="TRANSCRIPTIONAL REGULATORY PROTEIN QSEB"/>
    <property type="match status" value="1"/>
</dbReference>
<evidence type="ECO:0000256" key="8">
    <source>
        <dbReference type="PROSITE-ProRule" id="PRU00169"/>
    </source>
</evidence>
<evidence type="ECO:0000256" key="6">
    <source>
        <dbReference type="ARBA" id="ARBA00023125"/>
    </source>
</evidence>
<dbReference type="InterPro" id="IPR011006">
    <property type="entry name" value="CheY-like_superfamily"/>
</dbReference>
<dbReference type="CDD" id="cd00383">
    <property type="entry name" value="trans_reg_C"/>
    <property type="match status" value="1"/>
</dbReference>
<dbReference type="PROSITE" id="PS50110">
    <property type="entry name" value="RESPONSE_REGULATORY"/>
    <property type="match status" value="1"/>
</dbReference>
<dbReference type="InterPro" id="IPR001789">
    <property type="entry name" value="Sig_transdc_resp-reg_receiver"/>
</dbReference>
<dbReference type="OrthoDB" id="9802426at2"/>
<keyword evidence="5" id="KW-0805">Transcription regulation</keyword>
<proteinExistence type="predicted"/>
<evidence type="ECO:0000256" key="5">
    <source>
        <dbReference type="ARBA" id="ARBA00023015"/>
    </source>
</evidence>
<organism evidence="12 13">
    <name type="scientific">Pseudidiomarina aquimaris</name>
    <dbReference type="NCBI Taxonomy" id="641841"/>
    <lineage>
        <taxon>Bacteria</taxon>
        <taxon>Pseudomonadati</taxon>
        <taxon>Pseudomonadota</taxon>
        <taxon>Gammaproteobacteria</taxon>
        <taxon>Alteromonadales</taxon>
        <taxon>Idiomarinaceae</taxon>
        <taxon>Pseudidiomarina</taxon>
    </lineage>
</organism>
<evidence type="ECO:0000256" key="3">
    <source>
        <dbReference type="ARBA" id="ARBA00022553"/>
    </source>
</evidence>
<evidence type="ECO:0000256" key="1">
    <source>
        <dbReference type="ARBA" id="ARBA00004496"/>
    </source>
</evidence>
<accession>A0A432XNP1</accession>
<dbReference type="InterPro" id="IPR036388">
    <property type="entry name" value="WH-like_DNA-bd_sf"/>
</dbReference>
<keyword evidence="4" id="KW-0902">Two-component regulatory system</keyword>
<dbReference type="AlphaFoldDB" id="A0A432XNP1"/>
<protein>
    <submittedName>
        <fullName evidence="12">DNA-binding response regulator</fullName>
    </submittedName>
</protein>
<dbReference type="SMART" id="SM00862">
    <property type="entry name" value="Trans_reg_C"/>
    <property type="match status" value="1"/>
</dbReference>
<comment type="caution">
    <text evidence="12">The sequence shown here is derived from an EMBL/GenBank/DDBJ whole genome shotgun (WGS) entry which is preliminary data.</text>
</comment>
<evidence type="ECO:0000256" key="9">
    <source>
        <dbReference type="PROSITE-ProRule" id="PRU01091"/>
    </source>
</evidence>
<keyword evidence="2" id="KW-0963">Cytoplasm</keyword>
<dbReference type="PANTHER" id="PTHR48111">
    <property type="entry name" value="REGULATOR OF RPOS"/>
    <property type="match status" value="1"/>
</dbReference>
<evidence type="ECO:0000259" key="11">
    <source>
        <dbReference type="PROSITE" id="PS51755"/>
    </source>
</evidence>
<evidence type="ECO:0000313" key="12">
    <source>
        <dbReference type="EMBL" id="RUO50307.1"/>
    </source>
</evidence>
<reference evidence="13" key="1">
    <citation type="journal article" date="2018" name="Front. Microbiol.">
        <title>Genome-Based Analysis Reveals the Taxonomy and Diversity of the Family Idiomarinaceae.</title>
        <authorList>
            <person name="Liu Y."/>
            <person name="Lai Q."/>
            <person name="Shao Z."/>
        </authorList>
    </citation>
    <scope>NUCLEOTIDE SEQUENCE [LARGE SCALE GENOMIC DNA]</scope>
    <source>
        <strain evidence="13">SW15</strain>
    </source>
</reference>
<dbReference type="GO" id="GO:0032993">
    <property type="term" value="C:protein-DNA complex"/>
    <property type="evidence" value="ECO:0007669"/>
    <property type="project" value="TreeGrafter"/>
</dbReference>
<dbReference type="GO" id="GO:0000156">
    <property type="term" value="F:phosphorelay response regulator activity"/>
    <property type="evidence" value="ECO:0007669"/>
    <property type="project" value="TreeGrafter"/>
</dbReference>
<dbReference type="PROSITE" id="PS51755">
    <property type="entry name" value="OMPR_PHOB"/>
    <property type="match status" value="1"/>
</dbReference>
<dbReference type="InterPro" id="IPR039420">
    <property type="entry name" value="WalR-like"/>
</dbReference>
<keyword evidence="3 8" id="KW-0597">Phosphoprotein</keyword>
<dbReference type="EMBL" id="PIPT01000002">
    <property type="protein sequence ID" value="RUO50307.1"/>
    <property type="molecule type" value="Genomic_DNA"/>
</dbReference>
<sequence length="225" mass="25714">MRLLLVEDDTLIAEGIVTGLKKLGYHVDHCVSQRQAESALSTDTFQLLILDLGLPDGLAIPLIAKLKSRGLPTPILVLTAWDDVEKKVAALDAGADDYVVKPFDLRELEARIRVLVRRHQGRQSDAIHWRNLTMDLASHDVRVDNDIVDLTRREWLLLKEFMLNPKRILSREHLESVLYGWEAEIESNAIEVHLHHLRKKLGRDLLRNVRGVGYILNQDYQGQQV</sequence>